<accession>A0ABR9QT89</accession>
<keyword evidence="2" id="KW-1185">Reference proteome</keyword>
<dbReference type="PANTHER" id="PTHR40056">
    <property type="entry name" value="HYPOTHETICAL CYTOSOLIC PROTEIN"/>
    <property type="match status" value="1"/>
</dbReference>
<sequence>MGDKDKIIAVPRADADARRALAERMGALHITRIGEMPRIELYLDQVLTLVTQELEFMQVPGDAVVTGSMVNNYVKQGVIPAPRKKRYTRRHLASLLFVCAFKRVFSIAQVKQLMERIYASGADLAWLYDAACELLERSLAACFANAERLEVLRESDPGLLDTADKGLDPELEHLIEAAVASLATRVYVEQTLLLADAGARS</sequence>
<dbReference type="Proteomes" id="UP001194273">
    <property type="component" value="Unassembled WGS sequence"/>
</dbReference>
<dbReference type="InterPro" id="IPR014975">
    <property type="entry name" value="DUF1836"/>
</dbReference>
<name>A0ABR9QT89_9ACTN</name>
<protein>
    <submittedName>
        <fullName evidence="1">DUF1836 domain-containing protein</fullName>
    </submittedName>
</protein>
<comment type="caution">
    <text evidence="1">The sequence shown here is derived from an EMBL/GenBank/DDBJ whole genome shotgun (WGS) entry which is preliminary data.</text>
</comment>
<evidence type="ECO:0000313" key="1">
    <source>
        <dbReference type="EMBL" id="MBE5024298.1"/>
    </source>
</evidence>
<dbReference type="InterPro" id="IPR009061">
    <property type="entry name" value="DNA-bd_dom_put_sf"/>
</dbReference>
<gene>
    <name evidence="1" type="ORF">INF26_05450</name>
</gene>
<dbReference type="RefSeq" id="WP_193529720.1">
    <property type="nucleotide sequence ID" value="NZ_JADCJZ010000002.1"/>
</dbReference>
<dbReference type="EMBL" id="JADCJZ010000002">
    <property type="protein sequence ID" value="MBE5024298.1"/>
    <property type="molecule type" value="Genomic_DNA"/>
</dbReference>
<dbReference type="PANTHER" id="PTHR40056:SF1">
    <property type="entry name" value="DUF1836 DOMAIN-CONTAINING PROTEIN"/>
    <property type="match status" value="1"/>
</dbReference>
<organism evidence="1 2">
    <name type="scientific">Thermophilibacter gallinarum</name>
    <dbReference type="NCBI Taxonomy" id="2779357"/>
    <lineage>
        <taxon>Bacteria</taxon>
        <taxon>Bacillati</taxon>
        <taxon>Actinomycetota</taxon>
        <taxon>Coriobacteriia</taxon>
        <taxon>Coriobacteriales</taxon>
        <taxon>Atopobiaceae</taxon>
        <taxon>Thermophilibacter</taxon>
    </lineage>
</organism>
<reference evidence="1 2" key="1">
    <citation type="submission" date="2020-10" db="EMBL/GenBank/DDBJ databases">
        <title>ChiBAC.</title>
        <authorList>
            <person name="Zenner C."/>
            <person name="Hitch T.C.A."/>
            <person name="Clavel T."/>
        </authorList>
    </citation>
    <scope>NUCLEOTIDE SEQUENCE [LARGE SCALE GENOMIC DNA]</scope>
    <source>
        <strain evidence="1 2">DSM 107455</strain>
    </source>
</reference>
<dbReference type="Pfam" id="PF08876">
    <property type="entry name" value="DUF1836"/>
    <property type="match status" value="1"/>
</dbReference>
<dbReference type="SUPFAM" id="SSF46955">
    <property type="entry name" value="Putative DNA-binding domain"/>
    <property type="match status" value="1"/>
</dbReference>
<evidence type="ECO:0000313" key="2">
    <source>
        <dbReference type="Proteomes" id="UP001194273"/>
    </source>
</evidence>
<proteinExistence type="predicted"/>